<dbReference type="Pfam" id="PF01569">
    <property type="entry name" value="PAP2"/>
    <property type="match status" value="1"/>
</dbReference>
<evidence type="ECO:0000256" key="6">
    <source>
        <dbReference type="ARBA" id="ARBA00023136"/>
    </source>
</evidence>
<dbReference type="KEGG" id="srn:A4G23_03141"/>
<keyword evidence="11" id="KW-1185">Reference proteome</keyword>
<feature type="transmembrane region" description="Helical" evidence="8">
    <location>
        <begin position="153"/>
        <end position="172"/>
    </location>
</feature>
<evidence type="ECO:0000256" key="2">
    <source>
        <dbReference type="ARBA" id="ARBA00022475"/>
    </source>
</evidence>
<feature type="region of interest" description="Disordered" evidence="7">
    <location>
        <begin position="204"/>
        <end position="230"/>
    </location>
</feature>
<dbReference type="RefSeq" id="WP_037939586.1">
    <property type="nucleotide sequence ID" value="NZ_CP017316.1"/>
</dbReference>
<name>A0A1D8G4C4_9ACTN</name>
<evidence type="ECO:0000256" key="5">
    <source>
        <dbReference type="ARBA" id="ARBA00022989"/>
    </source>
</evidence>
<evidence type="ECO:0000256" key="1">
    <source>
        <dbReference type="ARBA" id="ARBA00004651"/>
    </source>
</evidence>
<evidence type="ECO:0000256" key="3">
    <source>
        <dbReference type="ARBA" id="ARBA00022692"/>
    </source>
</evidence>
<dbReference type="AlphaFoldDB" id="A0A1D8G4C4"/>
<proteinExistence type="predicted"/>
<evidence type="ECO:0000256" key="8">
    <source>
        <dbReference type="SAM" id="Phobius"/>
    </source>
</evidence>
<keyword evidence="2" id="KW-1003">Cell membrane</keyword>
<keyword evidence="6 8" id="KW-0472">Membrane</keyword>
<sequence>MSEDLYRTVTDYARSTPAWVHDFAEIGTDAGLLVFGVLFVVAWWRARPADGRAVAIAALAPVATAFGYVVSETLKSLVDEERPCRAVVGAAASIAECPPYGDWSFPSNHAAIAGASAMALALAWRVIAWLTMPLAVVMAFSRVFVGVHYPHDVAAGVVLGALAVVLFVRLLTGPTQRLVETMRLSGSGAARWLAGPGPDVDLAAAVPRQRTRSRGRRAAPRRTGGRRRVS</sequence>
<dbReference type="PANTHER" id="PTHR14969:SF62">
    <property type="entry name" value="DECAPRENYLPHOSPHORYL-5-PHOSPHORIBOSE PHOSPHATASE RV3807C-RELATED"/>
    <property type="match status" value="1"/>
</dbReference>
<evidence type="ECO:0000313" key="10">
    <source>
        <dbReference type="EMBL" id="AOT60274.1"/>
    </source>
</evidence>
<evidence type="ECO:0000256" key="4">
    <source>
        <dbReference type="ARBA" id="ARBA00022801"/>
    </source>
</evidence>
<dbReference type="Proteomes" id="UP000095349">
    <property type="component" value="Chromosome"/>
</dbReference>
<dbReference type="SMART" id="SM00014">
    <property type="entry name" value="acidPPc"/>
    <property type="match status" value="1"/>
</dbReference>
<gene>
    <name evidence="10" type="primary">ybjG</name>
    <name evidence="10" type="ORF">A4G23_03141</name>
</gene>
<dbReference type="EMBL" id="CP017316">
    <property type="protein sequence ID" value="AOT60274.1"/>
    <property type="molecule type" value="Genomic_DNA"/>
</dbReference>
<organism evidence="10 11">
    <name type="scientific">Streptomyces rubrolavendulae</name>
    <dbReference type="NCBI Taxonomy" id="285473"/>
    <lineage>
        <taxon>Bacteria</taxon>
        <taxon>Bacillati</taxon>
        <taxon>Actinomycetota</taxon>
        <taxon>Actinomycetes</taxon>
        <taxon>Kitasatosporales</taxon>
        <taxon>Streptomycetaceae</taxon>
        <taxon>Streptomyces</taxon>
    </lineage>
</organism>
<evidence type="ECO:0000313" key="11">
    <source>
        <dbReference type="Proteomes" id="UP000095349"/>
    </source>
</evidence>
<dbReference type="OrthoDB" id="5243958at2"/>
<dbReference type="PATRIC" id="fig|285473.5.peg.3281"/>
<comment type="subcellular location">
    <subcellularLocation>
        <location evidence="1">Cell membrane</location>
        <topology evidence="1">Multi-pass membrane protein</topology>
    </subcellularLocation>
</comment>
<feature type="transmembrane region" description="Helical" evidence="8">
    <location>
        <begin position="126"/>
        <end position="147"/>
    </location>
</feature>
<dbReference type="GO" id="GO:0005886">
    <property type="term" value="C:plasma membrane"/>
    <property type="evidence" value="ECO:0007669"/>
    <property type="project" value="UniProtKB-SubCell"/>
</dbReference>
<keyword evidence="4 10" id="KW-0378">Hydrolase</keyword>
<dbReference type="STRING" id="285473.A4G23_03141"/>
<evidence type="ECO:0000256" key="7">
    <source>
        <dbReference type="SAM" id="MobiDB-lite"/>
    </source>
</evidence>
<dbReference type="InterPro" id="IPR036938">
    <property type="entry name" value="PAP2/HPO_sf"/>
</dbReference>
<evidence type="ECO:0000259" key="9">
    <source>
        <dbReference type="SMART" id="SM00014"/>
    </source>
</evidence>
<dbReference type="Gene3D" id="1.20.144.10">
    <property type="entry name" value="Phosphatidic acid phosphatase type 2/haloperoxidase"/>
    <property type="match status" value="1"/>
</dbReference>
<dbReference type="SUPFAM" id="SSF48317">
    <property type="entry name" value="Acid phosphatase/Vanadium-dependent haloperoxidase"/>
    <property type="match status" value="1"/>
</dbReference>
<keyword evidence="5 8" id="KW-1133">Transmembrane helix</keyword>
<dbReference type="PANTHER" id="PTHR14969">
    <property type="entry name" value="SPHINGOSINE-1-PHOSPHATE PHOSPHOHYDROLASE"/>
    <property type="match status" value="1"/>
</dbReference>
<dbReference type="InterPro" id="IPR000326">
    <property type="entry name" value="PAP2/HPO"/>
</dbReference>
<feature type="compositionally biased region" description="Basic residues" evidence="7">
    <location>
        <begin position="209"/>
        <end position="230"/>
    </location>
</feature>
<dbReference type="GO" id="GO:0050380">
    <property type="term" value="F:undecaprenyl-diphosphatase activity"/>
    <property type="evidence" value="ECO:0007669"/>
    <property type="project" value="UniProtKB-EC"/>
</dbReference>
<dbReference type="EC" id="3.6.1.27" evidence="10"/>
<dbReference type="GeneID" id="91404676"/>
<feature type="domain" description="Phosphatidic acid phosphatase type 2/haloperoxidase" evidence="9">
    <location>
        <begin position="54"/>
        <end position="168"/>
    </location>
</feature>
<protein>
    <submittedName>
        <fullName evidence="10">Putative undecaprenyl-diphosphatase YbjG</fullName>
        <ecNumber evidence="10">3.6.1.27</ecNumber>
    </submittedName>
</protein>
<feature type="transmembrane region" description="Helical" evidence="8">
    <location>
        <begin position="26"/>
        <end position="44"/>
    </location>
</feature>
<reference evidence="10 11" key="1">
    <citation type="submission" date="2016-09" db="EMBL/GenBank/DDBJ databases">
        <title>Streptomyces rubrolavendulae MJM4426 Genome sequencing and assembly.</title>
        <authorList>
            <person name="Kim J.-G."/>
        </authorList>
    </citation>
    <scope>NUCLEOTIDE SEQUENCE [LARGE SCALE GENOMIC DNA]</scope>
    <source>
        <strain evidence="10 11">MJM4426</strain>
    </source>
</reference>
<keyword evidence="3 8" id="KW-0812">Transmembrane</keyword>
<accession>A0A1D8G4C4</accession>